<name>A0A0J6XZZ3_COCIT</name>
<dbReference type="EMBL" id="DS028093">
    <property type="protein sequence ID" value="KMP00354.1"/>
    <property type="molecule type" value="Genomic_DNA"/>
</dbReference>
<evidence type="ECO:0000313" key="1">
    <source>
        <dbReference type="EMBL" id="KMP00354.1"/>
    </source>
</evidence>
<dbReference type="AlphaFoldDB" id="A0A0J6XZZ3"/>
<sequence>MKRPDETEIHSRCRRSSRMCLKGWREVCQKMGLHRNPQSAIIAKPQEPEYLSRFAVNMAKNIGRAVREERAHRQPQNTSIAKAQEPEYLSTFALDMAKYEAGVACLDVGMIDKLQSERSRRVYLYP</sequence>
<accession>A0A0J6XZZ3</accession>
<evidence type="ECO:0000313" key="2">
    <source>
        <dbReference type="Proteomes" id="UP000054565"/>
    </source>
</evidence>
<dbReference type="Proteomes" id="UP000054565">
    <property type="component" value="Unassembled WGS sequence"/>
</dbReference>
<gene>
    <name evidence="1" type="ORF">CIRG_00496</name>
</gene>
<protein>
    <submittedName>
        <fullName evidence="1">Uncharacterized protein</fullName>
    </submittedName>
</protein>
<proteinExistence type="predicted"/>
<organism evidence="1 2">
    <name type="scientific">Coccidioides immitis RMSCC 2394</name>
    <dbReference type="NCBI Taxonomy" id="404692"/>
    <lineage>
        <taxon>Eukaryota</taxon>
        <taxon>Fungi</taxon>
        <taxon>Dikarya</taxon>
        <taxon>Ascomycota</taxon>
        <taxon>Pezizomycotina</taxon>
        <taxon>Eurotiomycetes</taxon>
        <taxon>Eurotiomycetidae</taxon>
        <taxon>Onygenales</taxon>
        <taxon>Onygenaceae</taxon>
        <taxon>Coccidioides</taxon>
    </lineage>
</organism>
<reference evidence="2" key="1">
    <citation type="journal article" date="2010" name="Genome Res.">
        <title>Population genomic sequencing of Coccidioides fungi reveals recent hybridization and transposon control.</title>
        <authorList>
            <person name="Neafsey D.E."/>
            <person name="Barker B.M."/>
            <person name="Sharpton T.J."/>
            <person name="Stajich J.E."/>
            <person name="Park D.J."/>
            <person name="Whiston E."/>
            <person name="Hung C.-Y."/>
            <person name="McMahan C."/>
            <person name="White J."/>
            <person name="Sykes S."/>
            <person name="Heiman D."/>
            <person name="Young S."/>
            <person name="Zeng Q."/>
            <person name="Abouelleil A."/>
            <person name="Aftuck L."/>
            <person name="Bessette D."/>
            <person name="Brown A."/>
            <person name="FitzGerald M."/>
            <person name="Lui A."/>
            <person name="Macdonald J.P."/>
            <person name="Priest M."/>
            <person name="Orbach M.J."/>
            <person name="Galgiani J.N."/>
            <person name="Kirkland T.N."/>
            <person name="Cole G.T."/>
            <person name="Birren B.W."/>
            <person name="Henn M.R."/>
            <person name="Taylor J.W."/>
            <person name="Rounsley S.D."/>
        </authorList>
    </citation>
    <scope>NUCLEOTIDE SEQUENCE [LARGE SCALE GENOMIC DNA]</scope>
    <source>
        <strain evidence="2">RMSCC 2394</strain>
    </source>
</reference>